<sequence>SESFRRRGGKSAGEELREEFHLKTDNSIVVGAPNFDRCCHKKRNKVDYFARAADIARSSSPRGRQASSKVAETMLANVSHANVAGDFARKPAKVAPPYMHPCNIRNRNFLQLFGQNGNRRTNLGIIGRFQREQKRERRAFVSSAEPEKARQIRNNMTDSRSRTDCVCPQCLHSSCPLPHAEPPYDEVSHEIDNNFISVKVPKNRGKFEPESIQQQEDRLSFDFNCADSQGEKCKVGCTKVHVIPHQYPPAKRPEEEMLSLKTRRHIMPDNLKNTLEIEFKAARNYIPLPEPGPAPPIIVPKQRIRRKRKGKGKRKREEEEETDDSSP</sequence>
<feature type="non-terminal residue" evidence="2">
    <location>
        <position position="1"/>
    </location>
</feature>
<feature type="compositionally biased region" description="Acidic residues" evidence="1">
    <location>
        <begin position="318"/>
        <end position="327"/>
    </location>
</feature>
<evidence type="ECO:0000313" key="3">
    <source>
        <dbReference type="Proteomes" id="UP001177670"/>
    </source>
</evidence>
<name>A0AA40FFA5_9HYME</name>
<gene>
    <name evidence="2" type="ORF">K0M31_015566</name>
</gene>
<dbReference type="EMBL" id="JAHYIQ010000047">
    <property type="protein sequence ID" value="KAK1117895.1"/>
    <property type="molecule type" value="Genomic_DNA"/>
</dbReference>
<organism evidence="2 3">
    <name type="scientific">Melipona bicolor</name>
    <dbReference type="NCBI Taxonomy" id="60889"/>
    <lineage>
        <taxon>Eukaryota</taxon>
        <taxon>Metazoa</taxon>
        <taxon>Ecdysozoa</taxon>
        <taxon>Arthropoda</taxon>
        <taxon>Hexapoda</taxon>
        <taxon>Insecta</taxon>
        <taxon>Pterygota</taxon>
        <taxon>Neoptera</taxon>
        <taxon>Endopterygota</taxon>
        <taxon>Hymenoptera</taxon>
        <taxon>Apocrita</taxon>
        <taxon>Aculeata</taxon>
        <taxon>Apoidea</taxon>
        <taxon>Anthophila</taxon>
        <taxon>Apidae</taxon>
        <taxon>Melipona</taxon>
    </lineage>
</organism>
<feature type="compositionally biased region" description="Pro residues" evidence="1">
    <location>
        <begin position="288"/>
        <end position="298"/>
    </location>
</feature>
<keyword evidence="3" id="KW-1185">Reference proteome</keyword>
<proteinExistence type="predicted"/>
<evidence type="ECO:0000256" key="1">
    <source>
        <dbReference type="SAM" id="MobiDB-lite"/>
    </source>
</evidence>
<evidence type="ECO:0000313" key="2">
    <source>
        <dbReference type="EMBL" id="KAK1117895.1"/>
    </source>
</evidence>
<accession>A0AA40FFA5</accession>
<reference evidence="2" key="1">
    <citation type="submission" date="2021-10" db="EMBL/GenBank/DDBJ databases">
        <title>Melipona bicolor Genome sequencing and assembly.</title>
        <authorList>
            <person name="Araujo N.S."/>
            <person name="Arias M.C."/>
        </authorList>
    </citation>
    <scope>NUCLEOTIDE SEQUENCE</scope>
    <source>
        <strain evidence="2">USP_2M_L1-L4_2017</strain>
        <tissue evidence="2">Whole body</tissue>
    </source>
</reference>
<dbReference type="AlphaFoldDB" id="A0AA40FFA5"/>
<feature type="compositionally biased region" description="Basic residues" evidence="1">
    <location>
        <begin position="302"/>
        <end position="314"/>
    </location>
</feature>
<comment type="caution">
    <text evidence="2">The sequence shown here is derived from an EMBL/GenBank/DDBJ whole genome shotgun (WGS) entry which is preliminary data.</text>
</comment>
<protein>
    <submittedName>
        <fullName evidence="2">Uncharacterized protein</fullName>
    </submittedName>
</protein>
<dbReference type="Proteomes" id="UP001177670">
    <property type="component" value="Unassembled WGS sequence"/>
</dbReference>
<feature type="region of interest" description="Disordered" evidence="1">
    <location>
        <begin position="286"/>
        <end position="327"/>
    </location>
</feature>